<evidence type="ECO:0000256" key="7">
    <source>
        <dbReference type="ARBA" id="ARBA00049897"/>
    </source>
</evidence>
<dbReference type="InterPro" id="IPR008867">
    <property type="entry name" value="ThiG"/>
</dbReference>
<keyword evidence="5 8" id="KW-0784">Thiamine biosynthesis</keyword>
<protein>
    <recommendedName>
        <fullName evidence="3 8">Thiazole synthase</fullName>
        <ecNumber evidence="3 8">2.8.1.10</ecNumber>
    </recommendedName>
</protein>
<feature type="binding site" evidence="8">
    <location>
        <position position="166"/>
    </location>
    <ligand>
        <name>1-deoxy-D-xylulose 5-phosphate</name>
        <dbReference type="ChEBI" id="CHEBI:57792"/>
    </ligand>
</feature>
<reference evidence="10 11" key="1">
    <citation type="journal article" date="2013" name="Genome Announc.">
        <title>Draft Genome Sequence of Shewanella decolorationis S12, a Dye-Degrading Bacterium Isolated from a Wastewater Treatment Plant.</title>
        <authorList>
            <person name="Xu M."/>
            <person name="Fang Y."/>
            <person name="Liu J."/>
            <person name="Chen X."/>
            <person name="Sun G."/>
            <person name="Guo J."/>
            <person name="Hua Z."/>
            <person name="Tu Q."/>
            <person name="Wu L."/>
            <person name="Zhou J."/>
            <person name="Liu X."/>
        </authorList>
    </citation>
    <scope>NUCLEOTIDE SEQUENCE [LARGE SCALE GENOMIC DNA]</scope>
    <source>
        <strain evidence="10 11">S12</strain>
    </source>
</reference>
<evidence type="ECO:0000256" key="6">
    <source>
        <dbReference type="ARBA" id="ARBA00023270"/>
    </source>
</evidence>
<comment type="pathway">
    <text evidence="2 8">Cofactor biosynthesis; thiamine diphosphate biosynthesis.</text>
</comment>
<evidence type="ECO:0000259" key="9">
    <source>
        <dbReference type="Pfam" id="PF05690"/>
    </source>
</evidence>
<dbReference type="PANTHER" id="PTHR34266">
    <property type="entry name" value="THIAZOLE SYNTHASE"/>
    <property type="match status" value="1"/>
</dbReference>
<organism evidence="10 11">
    <name type="scientific">Shewanella decolorationis S12</name>
    <dbReference type="NCBI Taxonomy" id="1353536"/>
    <lineage>
        <taxon>Bacteria</taxon>
        <taxon>Pseudomonadati</taxon>
        <taxon>Pseudomonadota</taxon>
        <taxon>Gammaproteobacteria</taxon>
        <taxon>Alteromonadales</taxon>
        <taxon>Shewanellaceae</taxon>
        <taxon>Shewanella</taxon>
    </lineage>
</organism>
<gene>
    <name evidence="8 10" type="primary">thiG</name>
    <name evidence="10" type="ORF">SHD_1983</name>
</gene>
<name>A0ABP2Z7E5_9GAMM</name>
<dbReference type="EMBL" id="AXZL01000065">
    <property type="protein sequence ID" value="ESE41319.1"/>
    <property type="molecule type" value="Genomic_DNA"/>
</dbReference>
<keyword evidence="11" id="KW-1185">Reference proteome</keyword>
<accession>A0ABP2Z7E5</accession>
<dbReference type="EC" id="2.8.1.10" evidence="3 8"/>
<dbReference type="HAMAP" id="MF_00443">
    <property type="entry name" value="ThiG"/>
    <property type="match status" value="1"/>
</dbReference>
<feature type="binding site" evidence="8">
    <location>
        <begin position="192"/>
        <end position="193"/>
    </location>
    <ligand>
        <name>1-deoxy-D-xylulose 5-phosphate</name>
        <dbReference type="ChEBI" id="CHEBI:57792"/>
    </ligand>
</feature>
<comment type="subcellular location">
    <subcellularLocation>
        <location evidence="8">Cytoplasm</location>
    </subcellularLocation>
</comment>
<proteinExistence type="inferred from homology"/>
<keyword evidence="4 8" id="KW-0808">Transferase</keyword>
<dbReference type="Pfam" id="PF05690">
    <property type="entry name" value="ThiG"/>
    <property type="match status" value="1"/>
</dbReference>
<dbReference type="Proteomes" id="UP000017548">
    <property type="component" value="Unassembled WGS sequence"/>
</dbReference>
<dbReference type="Gene3D" id="3.20.20.70">
    <property type="entry name" value="Aldolase class I"/>
    <property type="match status" value="1"/>
</dbReference>
<feature type="binding site" evidence="8">
    <location>
        <begin position="214"/>
        <end position="215"/>
    </location>
    <ligand>
        <name>1-deoxy-D-xylulose 5-phosphate</name>
        <dbReference type="ChEBI" id="CHEBI:57792"/>
    </ligand>
</feature>
<comment type="catalytic activity">
    <reaction evidence="7 8">
        <text>[ThiS sulfur-carrier protein]-C-terminal-Gly-aminoethanethioate + 2-iminoacetate + 1-deoxy-D-xylulose 5-phosphate = [ThiS sulfur-carrier protein]-C-terminal Gly-Gly + 2-[(2R,5Z)-2-carboxy-4-methylthiazol-5(2H)-ylidene]ethyl phosphate + 2 H2O + H(+)</text>
        <dbReference type="Rhea" id="RHEA:26297"/>
        <dbReference type="Rhea" id="RHEA-COMP:12909"/>
        <dbReference type="Rhea" id="RHEA-COMP:19908"/>
        <dbReference type="ChEBI" id="CHEBI:15377"/>
        <dbReference type="ChEBI" id="CHEBI:15378"/>
        <dbReference type="ChEBI" id="CHEBI:57792"/>
        <dbReference type="ChEBI" id="CHEBI:62899"/>
        <dbReference type="ChEBI" id="CHEBI:77846"/>
        <dbReference type="ChEBI" id="CHEBI:90778"/>
        <dbReference type="ChEBI" id="CHEBI:232372"/>
        <dbReference type="EC" id="2.8.1.10"/>
    </reaction>
</comment>
<keyword evidence="8" id="KW-0963">Cytoplasm</keyword>
<keyword evidence="6 8" id="KW-0704">Schiff base</keyword>
<comment type="subunit">
    <text evidence="8">Homotetramer. Forms heterodimers with either ThiH or ThiS.</text>
</comment>
<comment type="function">
    <text evidence="1 8">Catalyzes the rearrangement of 1-deoxy-D-xylulose 5-phosphate (DXP) to produce the thiazole phosphate moiety of thiamine. Sulfur is provided by the thiocarboxylate moiety of the carrier protein ThiS. In vitro, sulfur can be provided by H(2)S.</text>
</comment>
<evidence type="ECO:0000256" key="1">
    <source>
        <dbReference type="ARBA" id="ARBA00002834"/>
    </source>
</evidence>
<sequence>MYLPLSPEVKMLTIAGVEFESRLFTGTGKFRSSQLMLESIKASKSQLVTVAMKRIDLKTGADDLLTPLRKAGVRLLPNTSGARNAKEAIFAAELAREMLGTQWVKLEIHPDPKYLMPDAVETLAAAKTLCERGFIVMPYVHADPVLCRRLEEVGCAAVMPLASPIGTNQGLVTESFIKMIIEQAKVPVVIDAGIGAPSHAAHAMELGADAVLVNTAIASSASPIEMAQCFKDAVDCGRRAFEAGLGRVQTQAVHTSPLTGFLQQ</sequence>
<feature type="domain" description="Thiazole synthase ThiG" evidence="9">
    <location>
        <begin position="13"/>
        <end position="257"/>
    </location>
</feature>
<evidence type="ECO:0000256" key="8">
    <source>
        <dbReference type="HAMAP-Rule" id="MF_00443"/>
    </source>
</evidence>
<evidence type="ECO:0000256" key="4">
    <source>
        <dbReference type="ARBA" id="ARBA00022679"/>
    </source>
</evidence>
<evidence type="ECO:0000313" key="11">
    <source>
        <dbReference type="Proteomes" id="UP000017548"/>
    </source>
</evidence>
<evidence type="ECO:0000256" key="3">
    <source>
        <dbReference type="ARBA" id="ARBA00011960"/>
    </source>
</evidence>
<dbReference type="PANTHER" id="PTHR34266:SF2">
    <property type="entry name" value="THIAZOLE SYNTHASE"/>
    <property type="match status" value="1"/>
</dbReference>
<feature type="active site" description="Schiff-base intermediate with DXP" evidence="8">
    <location>
        <position position="105"/>
    </location>
</feature>
<dbReference type="CDD" id="cd04728">
    <property type="entry name" value="ThiG"/>
    <property type="match status" value="1"/>
</dbReference>
<comment type="caution">
    <text evidence="10">The sequence shown here is derived from an EMBL/GenBank/DDBJ whole genome shotgun (WGS) entry which is preliminary data.</text>
</comment>
<dbReference type="SUPFAM" id="SSF110399">
    <property type="entry name" value="ThiG-like"/>
    <property type="match status" value="1"/>
</dbReference>
<evidence type="ECO:0000256" key="2">
    <source>
        <dbReference type="ARBA" id="ARBA00004948"/>
    </source>
</evidence>
<dbReference type="InterPro" id="IPR013785">
    <property type="entry name" value="Aldolase_TIM"/>
</dbReference>
<comment type="similarity">
    <text evidence="8">Belongs to the ThiG family.</text>
</comment>
<evidence type="ECO:0000256" key="5">
    <source>
        <dbReference type="ARBA" id="ARBA00022977"/>
    </source>
</evidence>
<dbReference type="InterPro" id="IPR033983">
    <property type="entry name" value="Thiazole_synthase_ThiG"/>
</dbReference>
<evidence type="ECO:0000313" key="10">
    <source>
        <dbReference type="EMBL" id="ESE41319.1"/>
    </source>
</evidence>